<dbReference type="GO" id="GO:0009451">
    <property type="term" value="P:RNA modification"/>
    <property type="evidence" value="ECO:0007669"/>
    <property type="project" value="InterPro"/>
</dbReference>
<dbReference type="Proteomes" id="UP001054252">
    <property type="component" value="Unassembled WGS sequence"/>
</dbReference>
<dbReference type="NCBIfam" id="TIGR00756">
    <property type="entry name" value="PPR"/>
    <property type="match status" value="7"/>
</dbReference>
<dbReference type="PANTHER" id="PTHR47926:SF436">
    <property type="entry name" value="PENTATRICOPEPTIDE REPEAT-CONTAINING PROTEIN ELI1, CHLOROPLASTIC-LIKE ISOFORM X2"/>
    <property type="match status" value="1"/>
</dbReference>
<protein>
    <recommendedName>
        <fullName evidence="6">Chlororespiratory reduction 4</fullName>
    </recommendedName>
</protein>
<keyword evidence="5" id="KW-1185">Reference proteome</keyword>
<dbReference type="Pfam" id="PF20431">
    <property type="entry name" value="E_motif"/>
    <property type="match status" value="1"/>
</dbReference>
<evidence type="ECO:0000256" key="2">
    <source>
        <dbReference type="ARBA" id="ARBA00022737"/>
    </source>
</evidence>
<dbReference type="AlphaFoldDB" id="A0AAV5I5H4"/>
<organism evidence="4 5">
    <name type="scientific">Rubroshorea leprosula</name>
    <dbReference type="NCBI Taxonomy" id="152421"/>
    <lineage>
        <taxon>Eukaryota</taxon>
        <taxon>Viridiplantae</taxon>
        <taxon>Streptophyta</taxon>
        <taxon>Embryophyta</taxon>
        <taxon>Tracheophyta</taxon>
        <taxon>Spermatophyta</taxon>
        <taxon>Magnoliopsida</taxon>
        <taxon>eudicotyledons</taxon>
        <taxon>Gunneridae</taxon>
        <taxon>Pentapetalae</taxon>
        <taxon>rosids</taxon>
        <taxon>malvids</taxon>
        <taxon>Malvales</taxon>
        <taxon>Dipterocarpaceae</taxon>
        <taxon>Rubroshorea</taxon>
    </lineage>
</organism>
<feature type="repeat" description="PPR" evidence="3">
    <location>
        <begin position="334"/>
        <end position="368"/>
    </location>
</feature>
<feature type="repeat" description="PPR" evidence="3">
    <location>
        <begin position="171"/>
        <end position="205"/>
    </location>
</feature>
<feature type="repeat" description="PPR" evidence="3">
    <location>
        <begin position="233"/>
        <end position="267"/>
    </location>
</feature>
<dbReference type="InterPro" id="IPR011990">
    <property type="entry name" value="TPR-like_helical_dom_sf"/>
</dbReference>
<dbReference type="GO" id="GO:0003729">
    <property type="term" value="F:mRNA binding"/>
    <property type="evidence" value="ECO:0007669"/>
    <property type="project" value="UniProtKB-ARBA"/>
</dbReference>
<dbReference type="PANTHER" id="PTHR47926">
    <property type="entry name" value="PENTATRICOPEPTIDE REPEAT-CONTAINING PROTEIN"/>
    <property type="match status" value="1"/>
</dbReference>
<dbReference type="InterPro" id="IPR046960">
    <property type="entry name" value="PPR_At4g14850-like_plant"/>
</dbReference>
<comment type="caution">
    <text evidence="4">The sequence shown here is derived from an EMBL/GenBank/DDBJ whole genome shotgun (WGS) entry which is preliminary data.</text>
</comment>
<accession>A0AAV5I5H4</accession>
<dbReference type="Pfam" id="PF01535">
    <property type="entry name" value="PPR"/>
    <property type="match status" value="3"/>
</dbReference>
<evidence type="ECO:0000256" key="1">
    <source>
        <dbReference type="ARBA" id="ARBA00006643"/>
    </source>
</evidence>
<comment type="similarity">
    <text evidence="1">Belongs to the PPR family. PCMP-H subfamily.</text>
</comment>
<keyword evidence="2" id="KW-0677">Repeat</keyword>
<dbReference type="SUPFAM" id="SSF48452">
    <property type="entry name" value="TPR-like"/>
    <property type="match status" value="1"/>
</dbReference>
<evidence type="ECO:0000256" key="3">
    <source>
        <dbReference type="PROSITE-ProRule" id="PRU00708"/>
    </source>
</evidence>
<dbReference type="PROSITE" id="PS51375">
    <property type="entry name" value="PPR"/>
    <property type="match status" value="6"/>
</dbReference>
<evidence type="ECO:0000313" key="5">
    <source>
        <dbReference type="Proteomes" id="UP001054252"/>
    </source>
</evidence>
<proteinExistence type="inferred from homology"/>
<dbReference type="FunFam" id="1.25.40.10:FF:000470">
    <property type="entry name" value="Pentatricopeptide repeat-containing protein At5g66520"/>
    <property type="match status" value="1"/>
</dbReference>
<feature type="repeat" description="PPR" evidence="3">
    <location>
        <begin position="140"/>
        <end position="170"/>
    </location>
</feature>
<dbReference type="InterPro" id="IPR046848">
    <property type="entry name" value="E_motif"/>
</dbReference>
<sequence>MSSFLPPVLSTTEMATSLFEIRQTHAYILKTGLFHNVFTANKLISFAAANPEPQTLSYAHSILTHITNPNSYSYNTLIRAYANSDSPQRALSVFDEMLHGPVSPDKYTLTFVLKACAGFGGFEEGRQIHCLVLKIGIGCDIFVANTLIHVYARSGYFEIARNVLERMPQRDVVSWNALLSAYTEMGFIELARSLFDEMDERDVESWNFMISGYLRVGLLEEARTVFDKMPLKDVVSWNAMITGYAHASNFEEVLVLFENMQNSSVRPDNCTLVNILSACAHLGALGQGKWIHAYIQKNRIKIEGFVATTLVDMYAKCGNIEKAIEVFRNARKKDVSTWNSLIAGLGMHGYGKDALQVFSEMLLEGSEPNEVTFIAILSACSRAGLLHEGRQMFDLMLDEYGVQPTIGHYGCMVDLLGRVGLLEEAFELVRTMPAKEDPVLWESLLGSCKKHGNLEMAEHVSRKLLELSPQDSACYVQLSNTYAALSRWADVTEVRRKMRELKVNKEPGCSMIEVDGVVHEFLAGEGMILEPGKYDGFLL</sequence>
<feature type="repeat" description="PPR" evidence="3">
    <location>
        <begin position="369"/>
        <end position="404"/>
    </location>
</feature>
<dbReference type="EMBL" id="BPVZ01000008">
    <property type="protein sequence ID" value="GKU94350.1"/>
    <property type="molecule type" value="Genomic_DNA"/>
</dbReference>
<dbReference type="Pfam" id="PF13041">
    <property type="entry name" value="PPR_2"/>
    <property type="match status" value="3"/>
</dbReference>
<name>A0AAV5I5H4_9ROSI</name>
<reference evidence="4 5" key="1">
    <citation type="journal article" date="2021" name="Commun. Biol.">
        <title>The genome of Shorea leprosula (Dipterocarpaceae) highlights the ecological relevance of drought in aseasonal tropical rainforests.</title>
        <authorList>
            <person name="Ng K.K.S."/>
            <person name="Kobayashi M.J."/>
            <person name="Fawcett J.A."/>
            <person name="Hatakeyama M."/>
            <person name="Paape T."/>
            <person name="Ng C.H."/>
            <person name="Ang C.C."/>
            <person name="Tnah L.H."/>
            <person name="Lee C.T."/>
            <person name="Nishiyama T."/>
            <person name="Sese J."/>
            <person name="O'Brien M.J."/>
            <person name="Copetti D."/>
            <person name="Mohd Noor M.I."/>
            <person name="Ong R.C."/>
            <person name="Putra M."/>
            <person name="Sireger I.Z."/>
            <person name="Indrioko S."/>
            <person name="Kosugi Y."/>
            <person name="Izuno A."/>
            <person name="Isagi Y."/>
            <person name="Lee S.L."/>
            <person name="Shimizu K.K."/>
        </authorList>
    </citation>
    <scope>NUCLEOTIDE SEQUENCE [LARGE SCALE GENOMIC DNA]</scope>
    <source>
        <strain evidence="4">214</strain>
    </source>
</reference>
<dbReference type="FunFam" id="1.25.40.10:FF:000690">
    <property type="entry name" value="Pentatricopeptide repeat-containing protein"/>
    <property type="match status" value="1"/>
</dbReference>
<evidence type="ECO:0000313" key="4">
    <source>
        <dbReference type="EMBL" id="GKU94350.1"/>
    </source>
</evidence>
<feature type="repeat" description="PPR" evidence="3">
    <location>
        <begin position="70"/>
        <end position="104"/>
    </location>
</feature>
<gene>
    <name evidence="4" type="ORF">SLEP1_g7853</name>
</gene>
<dbReference type="FunFam" id="1.25.40.10:FF:000348">
    <property type="entry name" value="Pentatricopeptide repeat-containing protein chloroplastic"/>
    <property type="match status" value="1"/>
</dbReference>
<dbReference type="InterPro" id="IPR002885">
    <property type="entry name" value="PPR_rpt"/>
</dbReference>
<evidence type="ECO:0008006" key="6">
    <source>
        <dbReference type="Google" id="ProtNLM"/>
    </source>
</evidence>
<dbReference type="Gene3D" id="1.25.40.10">
    <property type="entry name" value="Tetratricopeptide repeat domain"/>
    <property type="match status" value="4"/>
</dbReference>